<sequence>MSSLSLPQVLPLGNSSTTSFDSWEAAAKKSQPRAQSWNLDAKPLPPTPTRPGIPSSKFNVYIGDLLPQTPKLVNKEDIQQPAQIYLKSKDFSSSTSNLPDKLPPRPQLKREAQTEIFAGPMKDKKPLDESIFGEWRAPKYESSDDEADSDSRPLGKSLGPNVPQSDDQPHAAEQHAAEYMSVLHACDVLLPSFDTESYSKDYQKVPSPISGRTSDVVSDVLVPHALRLSASEESQPSSYFSSDSEASDYEGGKKRFRLRAKKAFHSRKSSREKAQSGPLSSKTSKTISLGVSERAGIKFPLYASEAVPNEDQSPPSSEKDEHQLQSEEPKTAQATSLCSYKSTRTTWFSRPSGERSSKGSCSTPASIKSGEHMRRRGLALTAFKEKGMQSDKQEAGEGAGDRSDDYNMRKNEGE</sequence>
<feature type="compositionally biased region" description="Low complexity" evidence="1">
    <location>
        <begin position="229"/>
        <end position="244"/>
    </location>
</feature>
<feature type="region of interest" description="Disordered" evidence="1">
    <location>
        <begin position="84"/>
        <end position="176"/>
    </location>
</feature>
<protein>
    <submittedName>
        <fullName evidence="2">Uncharacterized protein</fullName>
    </submittedName>
</protein>
<feature type="compositionally biased region" description="Basic and acidic residues" evidence="1">
    <location>
        <begin position="383"/>
        <end position="414"/>
    </location>
</feature>
<proteinExistence type="predicted"/>
<dbReference type="Proteomes" id="UP001166286">
    <property type="component" value="Unassembled WGS sequence"/>
</dbReference>
<evidence type="ECO:0000313" key="3">
    <source>
        <dbReference type="Proteomes" id="UP001166286"/>
    </source>
</evidence>
<keyword evidence="3" id="KW-1185">Reference proteome</keyword>
<feature type="compositionally biased region" description="Basic residues" evidence="1">
    <location>
        <begin position="254"/>
        <end position="268"/>
    </location>
</feature>
<comment type="caution">
    <text evidence="2">The sequence shown here is derived from an EMBL/GenBank/DDBJ whole genome shotgun (WGS) entry which is preliminary data.</text>
</comment>
<evidence type="ECO:0000256" key="1">
    <source>
        <dbReference type="SAM" id="MobiDB-lite"/>
    </source>
</evidence>
<feature type="region of interest" description="Disordered" evidence="1">
    <location>
        <begin position="302"/>
        <end position="414"/>
    </location>
</feature>
<feature type="compositionally biased region" description="Basic and acidic residues" evidence="1">
    <location>
        <begin position="317"/>
        <end position="330"/>
    </location>
</feature>
<feature type="compositionally biased region" description="Basic and acidic residues" evidence="1">
    <location>
        <begin position="167"/>
        <end position="176"/>
    </location>
</feature>
<dbReference type="AlphaFoldDB" id="A0AA39R669"/>
<reference evidence="2" key="1">
    <citation type="submission" date="2023-03" db="EMBL/GenBank/DDBJ databases">
        <title>Complete genome of Cladonia borealis.</title>
        <authorList>
            <person name="Park H."/>
        </authorList>
    </citation>
    <scope>NUCLEOTIDE SEQUENCE</scope>
    <source>
        <strain evidence="2">ANT050790</strain>
    </source>
</reference>
<dbReference type="EMBL" id="JAFEKC020000003">
    <property type="protein sequence ID" value="KAK0515575.1"/>
    <property type="molecule type" value="Genomic_DNA"/>
</dbReference>
<feature type="region of interest" description="Disordered" evidence="1">
    <location>
        <begin position="1"/>
        <end position="56"/>
    </location>
</feature>
<feature type="compositionally biased region" description="Polar residues" evidence="1">
    <location>
        <begin position="277"/>
        <end position="287"/>
    </location>
</feature>
<accession>A0AA39R669</accession>
<name>A0AA39R669_9LECA</name>
<organism evidence="2 3">
    <name type="scientific">Cladonia borealis</name>
    <dbReference type="NCBI Taxonomy" id="184061"/>
    <lineage>
        <taxon>Eukaryota</taxon>
        <taxon>Fungi</taxon>
        <taxon>Dikarya</taxon>
        <taxon>Ascomycota</taxon>
        <taxon>Pezizomycotina</taxon>
        <taxon>Lecanoromycetes</taxon>
        <taxon>OSLEUM clade</taxon>
        <taxon>Lecanoromycetidae</taxon>
        <taxon>Lecanorales</taxon>
        <taxon>Lecanorineae</taxon>
        <taxon>Cladoniaceae</taxon>
        <taxon>Cladonia</taxon>
    </lineage>
</organism>
<feature type="compositionally biased region" description="Polar residues" evidence="1">
    <location>
        <begin position="332"/>
        <end position="349"/>
    </location>
</feature>
<feature type="region of interest" description="Disordered" evidence="1">
    <location>
        <begin position="227"/>
        <end position="287"/>
    </location>
</feature>
<gene>
    <name evidence="2" type="ORF">JMJ35_001609</name>
</gene>
<evidence type="ECO:0000313" key="2">
    <source>
        <dbReference type="EMBL" id="KAK0515575.1"/>
    </source>
</evidence>